<dbReference type="InterPro" id="IPR036527">
    <property type="entry name" value="SCP2_sterol-bd_dom_sf"/>
</dbReference>
<dbReference type="InterPro" id="IPR016830">
    <property type="entry name" value="UbiT"/>
</dbReference>
<keyword evidence="1" id="KW-0831">Ubiquinone biosynthesis</keyword>
<evidence type="ECO:0000313" key="4">
    <source>
        <dbReference type="Proteomes" id="UP001629953"/>
    </source>
</evidence>
<comment type="caution">
    <text evidence="3">The sequence shown here is derived from an EMBL/GenBank/DDBJ whole genome shotgun (WGS) entry which is preliminary data.</text>
</comment>
<dbReference type="HAMAP" id="MF_02231">
    <property type="entry name" value="UbiT"/>
    <property type="match status" value="1"/>
</dbReference>
<dbReference type="Gene3D" id="3.30.1050.10">
    <property type="entry name" value="SCP2 sterol-binding domain"/>
    <property type="match status" value="1"/>
</dbReference>
<sequence length="166" mass="18886">MALLQTLKHHVVSQGPRLASIPIKWVPFVLQRPVLELALNQLFSEAIHEGELDFLQERRVTLQVQDIAGNWMITYRNGKLCVAEKGQASDVCFSGHLNDFIVMMGRREDPDTLFFQRRLVIEGDTQLGLEIKNLLDNIDYDELPKPVHQLIALASGWVMQQQAALI</sequence>
<evidence type="ECO:0000313" key="3">
    <source>
        <dbReference type="EMBL" id="MFM2485251.1"/>
    </source>
</evidence>
<keyword evidence="4" id="KW-1185">Reference proteome</keyword>
<dbReference type="SUPFAM" id="SSF55718">
    <property type="entry name" value="SCP-like"/>
    <property type="match status" value="1"/>
</dbReference>
<protein>
    <recommendedName>
        <fullName evidence="1">Ubiquinone biosynthesis accessory factor UbiT</fullName>
    </recommendedName>
</protein>
<comment type="pathway">
    <text evidence="1">Cofactor biosynthesis; ubiquinone biosynthesis.</text>
</comment>
<accession>A0ABW9G6G1</accession>
<comment type="similarity">
    <text evidence="1">Belongs to the UbiT family.</text>
</comment>
<gene>
    <name evidence="1" type="primary">ubiT</name>
    <name evidence="3" type="ORF">ABUE30_09280</name>
</gene>
<reference evidence="3 4" key="1">
    <citation type="journal article" date="2013" name="Int. J. Syst. Evol. Microbiol.">
        <title>Celerinatantimonas yamalensis sp. nov., a cold-adapted diazotrophic bacterium from a cold permafrost brine.</title>
        <authorList>
            <person name="Shcherbakova V."/>
            <person name="Chuvilskaya N."/>
            <person name="Rivkina E."/>
            <person name="Demidov N."/>
            <person name="Uchaeva V."/>
            <person name="Suetin S."/>
            <person name="Suzina N."/>
            <person name="Gilichinsky D."/>
        </authorList>
    </citation>
    <scope>NUCLEOTIDE SEQUENCE [LARGE SCALE GENOMIC DNA]</scope>
    <source>
        <strain evidence="3 4">C7</strain>
    </source>
</reference>
<evidence type="ECO:0000256" key="1">
    <source>
        <dbReference type="HAMAP-Rule" id="MF_02231"/>
    </source>
</evidence>
<dbReference type="Pfam" id="PF02036">
    <property type="entry name" value="SCP2"/>
    <property type="match status" value="1"/>
</dbReference>
<dbReference type="Proteomes" id="UP001629953">
    <property type="component" value="Unassembled WGS sequence"/>
</dbReference>
<feature type="domain" description="SCP2" evidence="2">
    <location>
        <begin position="40"/>
        <end position="136"/>
    </location>
</feature>
<dbReference type="RefSeq" id="WP_408623462.1">
    <property type="nucleotide sequence ID" value="NZ_JBEQCT010000003.1"/>
</dbReference>
<dbReference type="InterPro" id="IPR003033">
    <property type="entry name" value="SCP2_sterol-bd_dom"/>
</dbReference>
<comment type="function">
    <text evidence="1">Required for O(2)-independent ubiquinone (coenzyme Q) biosynthesis. Likely functions as an accessory factor.</text>
</comment>
<organism evidence="3 4">
    <name type="scientific">Celerinatantimonas yamalensis</name>
    <dbReference type="NCBI Taxonomy" id="559956"/>
    <lineage>
        <taxon>Bacteria</taxon>
        <taxon>Pseudomonadati</taxon>
        <taxon>Pseudomonadota</taxon>
        <taxon>Gammaproteobacteria</taxon>
        <taxon>Celerinatantimonadaceae</taxon>
        <taxon>Celerinatantimonas</taxon>
    </lineage>
</organism>
<proteinExistence type="inferred from homology"/>
<evidence type="ECO:0000259" key="2">
    <source>
        <dbReference type="Pfam" id="PF02036"/>
    </source>
</evidence>
<dbReference type="EMBL" id="JBEQCT010000003">
    <property type="protein sequence ID" value="MFM2485251.1"/>
    <property type="molecule type" value="Genomic_DNA"/>
</dbReference>
<dbReference type="PIRSF" id="PIRSF025550">
    <property type="entry name" value="UCP025550_lpd_carrier"/>
    <property type="match status" value="1"/>
</dbReference>
<name>A0ABW9G6G1_9GAMM</name>